<feature type="region of interest" description="Disordered" evidence="10">
    <location>
        <begin position="1"/>
        <end position="31"/>
    </location>
</feature>
<dbReference type="Proteomes" id="UP001648503">
    <property type="component" value="Unassembled WGS sequence"/>
</dbReference>
<comment type="caution">
    <text evidence="12">The sequence shown here is derived from an EMBL/GenBank/DDBJ whole genome shotgun (WGS) entry which is preliminary data.</text>
</comment>
<organism evidence="12 13">
    <name type="scientific">Batrachochytrium salamandrivorans</name>
    <dbReference type="NCBI Taxonomy" id="1357716"/>
    <lineage>
        <taxon>Eukaryota</taxon>
        <taxon>Fungi</taxon>
        <taxon>Fungi incertae sedis</taxon>
        <taxon>Chytridiomycota</taxon>
        <taxon>Chytridiomycota incertae sedis</taxon>
        <taxon>Chytridiomycetes</taxon>
        <taxon>Rhizophydiales</taxon>
        <taxon>Rhizophydiales incertae sedis</taxon>
        <taxon>Batrachochytrium</taxon>
    </lineage>
</organism>
<reference evidence="12 13" key="1">
    <citation type="submission" date="2021-02" db="EMBL/GenBank/DDBJ databases">
        <title>Variation within the Batrachochytrium salamandrivorans European outbreak.</title>
        <authorList>
            <person name="Kelly M."/>
            <person name="Pasmans F."/>
            <person name="Shea T.P."/>
            <person name="Munoz J.F."/>
            <person name="Carranza S."/>
            <person name="Cuomo C.A."/>
            <person name="Martel A."/>
        </authorList>
    </citation>
    <scope>NUCLEOTIDE SEQUENCE [LARGE SCALE GENOMIC DNA]</scope>
    <source>
        <strain evidence="12 13">AMFP18/2</strain>
    </source>
</reference>
<protein>
    <recommendedName>
        <fullName evidence="11">PX domain-containing protein</fullName>
    </recommendedName>
</protein>
<comment type="similarity">
    <text evidence="2">Belongs to the sorting nexin family.</text>
</comment>
<proteinExistence type="inferred from homology"/>
<keyword evidence="3" id="KW-0813">Transport</keyword>
<evidence type="ECO:0000256" key="3">
    <source>
        <dbReference type="ARBA" id="ARBA00022448"/>
    </source>
</evidence>
<evidence type="ECO:0000256" key="9">
    <source>
        <dbReference type="SAM" id="Coils"/>
    </source>
</evidence>
<comment type="subcellular location">
    <subcellularLocation>
        <location evidence="1">Endosome membrane</location>
        <topology evidence="1">Peripheral membrane protein</topology>
    </subcellularLocation>
</comment>
<dbReference type="InterPro" id="IPR036871">
    <property type="entry name" value="PX_dom_sf"/>
</dbReference>
<evidence type="ECO:0000256" key="2">
    <source>
        <dbReference type="ARBA" id="ARBA00010883"/>
    </source>
</evidence>
<dbReference type="Pfam" id="PF00787">
    <property type="entry name" value="PX"/>
    <property type="match status" value="1"/>
</dbReference>
<evidence type="ECO:0000256" key="4">
    <source>
        <dbReference type="ARBA" id="ARBA00022753"/>
    </source>
</evidence>
<evidence type="ECO:0000256" key="10">
    <source>
        <dbReference type="SAM" id="MobiDB-lite"/>
    </source>
</evidence>
<feature type="region of interest" description="Disordered" evidence="10">
    <location>
        <begin position="428"/>
        <end position="467"/>
    </location>
</feature>
<dbReference type="InterPro" id="IPR044106">
    <property type="entry name" value="PX_Snx41/Atg20"/>
</dbReference>
<keyword evidence="4" id="KW-0967">Endosome</keyword>
<evidence type="ECO:0000256" key="7">
    <source>
        <dbReference type="ARBA" id="ARBA00023121"/>
    </source>
</evidence>
<dbReference type="InterPro" id="IPR051079">
    <property type="entry name" value="Sorting_Nexin_Autophagy"/>
</dbReference>
<name>A0ABQ8F3U9_9FUNG</name>
<dbReference type="SUPFAM" id="SSF64268">
    <property type="entry name" value="PX domain"/>
    <property type="match status" value="1"/>
</dbReference>
<dbReference type="PANTHER" id="PTHR46979">
    <property type="entry name" value="SORTING NEXIN-41"/>
    <property type="match status" value="1"/>
</dbReference>
<dbReference type="Gene3D" id="1.20.1270.60">
    <property type="entry name" value="Arfaptin homology (AH) domain/BAR domain"/>
    <property type="match status" value="2"/>
</dbReference>
<keyword evidence="8" id="KW-0472">Membrane</keyword>
<dbReference type="InterPro" id="IPR001683">
    <property type="entry name" value="PX_dom"/>
</dbReference>
<dbReference type="PANTHER" id="PTHR46979:SF2">
    <property type="entry name" value="SORTING NEXIN-41"/>
    <property type="match status" value="1"/>
</dbReference>
<evidence type="ECO:0000313" key="12">
    <source>
        <dbReference type="EMBL" id="KAH6591368.1"/>
    </source>
</evidence>
<keyword evidence="13" id="KW-1185">Reference proteome</keyword>
<dbReference type="InterPro" id="IPR027267">
    <property type="entry name" value="AH/BAR_dom_sf"/>
</dbReference>
<dbReference type="EMBL" id="JAFCIX010000410">
    <property type="protein sequence ID" value="KAH6591368.1"/>
    <property type="molecule type" value="Genomic_DNA"/>
</dbReference>
<keyword evidence="9" id="KW-0175">Coiled coil</keyword>
<evidence type="ECO:0000313" key="13">
    <source>
        <dbReference type="Proteomes" id="UP001648503"/>
    </source>
</evidence>
<dbReference type="CDD" id="cd06867">
    <property type="entry name" value="PX_SNX41_42"/>
    <property type="match status" value="1"/>
</dbReference>
<evidence type="ECO:0000256" key="8">
    <source>
        <dbReference type="ARBA" id="ARBA00023136"/>
    </source>
</evidence>
<dbReference type="SMART" id="SM00312">
    <property type="entry name" value="PX"/>
    <property type="match status" value="1"/>
</dbReference>
<evidence type="ECO:0000256" key="6">
    <source>
        <dbReference type="ARBA" id="ARBA00023006"/>
    </source>
</evidence>
<keyword evidence="6" id="KW-0072">Autophagy</keyword>
<evidence type="ECO:0000256" key="5">
    <source>
        <dbReference type="ARBA" id="ARBA00022927"/>
    </source>
</evidence>
<feature type="coiled-coil region" evidence="9">
    <location>
        <begin position="552"/>
        <end position="583"/>
    </location>
</feature>
<keyword evidence="7" id="KW-0446">Lipid-binding</keyword>
<keyword evidence="5" id="KW-0653">Protein transport</keyword>
<sequence>MDNSTLAFASLRDEQDSSGSHETSMVDAAGNGTSLQYGPDVTSAAFSLNSYVDQDPQQEMPQLPAPLREKTSFCCEIDTAFTSAATQKFLPPIQSDISLRDQPRPAIEITEAVKAHDMSGISYIAYVIHTRLPEYNISLEAKHRYSEFESLRKLLTKAYPTSVVPPIPEKHTVAAYAAKPGKAKEDPHIILLRKRMLQTFLNRVASHPILSSSHVFHLFIKGIAPWSEILTSSGLAHLLKRKDTILPVSEKSVLRKPDAHFVAAEDYTIRFMSQILYIEKIHKRIITHHTEMATTYADLGGSYNGWSLTESTLADSIEQTGQAIDSTVTATNAMRLQLQERFDEMLHEYALFSLNIEKLLRWRHRKHAEFEGISESLILKQAALVRLEQAEHESLRLSAALNSESGGGGYTSSAISASNHDWSTAATTTTTSTATTDHYSSGGSIPPSVSDPHSSATRFNETDVDHNGLAATTASTTPTLLNSQYGAGAAIATSAPQTIPYSAQHPYPSRYTNTSNPALAASTSLIATFNSLMDNDPQVTRRNQISKTRDGIVQLESQREMTRQELLVANAEIQHDLDRFQRQKIVDIRDLLCGLAVTMKEFHVRALNAWKGARETMCAGE</sequence>
<accession>A0ABQ8F3U9</accession>
<evidence type="ECO:0000256" key="1">
    <source>
        <dbReference type="ARBA" id="ARBA00004481"/>
    </source>
</evidence>
<feature type="domain" description="PX" evidence="11">
    <location>
        <begin position="104"/>
        <end position="226"/>
    </location>
</feature>
<dbReference type="Gene3D" id="3.30.1520.10">
    <property type="entry name" value="Phox-like domain"/>
    <property type="match status" value="1"/>
</dbReference>
<dbReference type="PROSITE" id="PS50195">
    <property type="entry name" value="PX"/>
    <property type="match status" value="1"/>
</dbReference>
<evidence type="ECO:0000259" key="11">
    <source>
        <dbReference type="PROSITE" id="PS50195"/>
    </source>
</evidence>
<gene>
    <name evidence="12" type="ORF">BASA50_008722</name>
</gene>